<protein>
    <submittedName>
        <fullName evidence="1">Uncharacterized protein</fullName>
    </submittedName>
</protein>
<evidence type="ECO:0000313" key="1">
    <source>
        <dbReference type="EMBL" id="SNZ09161.1"/>
    </source>
</evidence>
<reference evidence="2" key="1">
    <citation type="submission" date="2017-09" db="EMBL/GenBank/DDBJ databases">
        <authorList>
            <person name="Varghese N."/>
            <person name="Submissions S."/>
        </authorList>
    </citation>
    <scope>NUCLEOTIDE SEQUENCE [LARGE SCALE GENOMIC DNA]</scope>
    <source>
        <strain evidence="2">DSM 15103</strain>
    </source>
</reference>
<dbReference type="AlphaFoldDB" id="A0A285NNE7"/>
<accession>A0A285NNE7</accession>
<dbReference type="Proteomes" id="UP000219036">
    <property type="component" value="Unassembled WGS sequence"/>
</dbReference>
<gene>
    <name evidence="1" type="ORF">SAMN06265182_1493</name>
</gene>
<dbReference type="RefSeq" id="WP_097000658.1">
    <property type="nucleotide sequence ID" value="NZ_OBEI01000006.1"/>
</dbReference>
<dbReference type="EMBL" id="OBEI01000006">
    <property type="protein sequence ID" value="SNZ09161.1"/>
    <property type="molecule type" value="Genomic_DNA"/>
</dbReference>
<organism evidence="1 2">
    <name type="scientific">Persephonella hydrogeniphila</name>
    <dbReference type="NCBI Taxonomy" id="198703"/>
    <lineage>
        <taxon>Bacteria</taxon>
        <taxon>Pseudomonadati</taxon>
        <taxon>Aquificota</taxon>
        <taxon>Aquificia</taxon>
        <taxon>Aquificales</taxon>
        <taxon>Hydrogenothermaceae</taxon>
        <taxon>Persephonella</taxon>
    </lineage>
</organism>
<sequence>MESEFENFKNRVLKKYRVECEKKLKKAESYRSRLIEKAHSEGKRVYKKELSLFLERLKNEKRKRLFDIQLEAKREVSKKYATLEKEALKELKNRIDSDFEQFVICFSRWLRKNFREGNVKTNRQYAQFFEGYPVEIIVGKKVIFFYKNVYIEFSPEKLIENYKDKIRVLLSKLIKER</sequence>
<proteinExistence type="predicted"/>
<keyword evidence="2" id="KW-1185">Reference proteome</keyword>
<evidence type="ECO:0000313" key="2">
    <source>
        <dbReference type="Proteomes" id="UP000219036"/>
    </source>
</evidence>
<dbReference type="OrthoDB" id="13737at2"/>
<name>A0A285NNE7_9AQUI</name>